<proteinExistence type="predicted"/>
<feature type="non-terminal residue" evidence="1">
    <location>
        <position position="122"/>
    </location>
</feature>
<feature type="non-terminal residue" evidence="1">
    <location>
        <position position="1"/>
    </location>
</feature>
<dbReference type="AlphaFoldDB" id="A0AAV5V4Q7"/>
<name>A0AAV5V4Q7_9BILA</name>
<dbReference type="Proteomes" id="UP001432322">
    <property type="component" value="Unassembled WGS sequence"/>
</dbReference>
<sequence length="122" mass="14091">CWDDTVCFSKKCTPNVEGGPAPCLFRMQAQRVQQYTYVIAIFVYSATKYSPEITVSIGNNSTAKCERTWRRPIANDPVLVENPHLYRIYLCNADIIVPKKYLPQLNEPFTVKLLLFPNMDWI</sequence>
<keyword evidence="2" id="KW-1185">Reference proteome</keyword>
<reference evidence="1" key="1">
    <citation type="submission" date="2023-10" db="EMBL/GenBank/DDBJ databases">
        <title>Genome assembly of Pristionchus species.</title>
        <authorList>
            <person name="Yoshida K."/>
            <person name="Sommer R.J."/>
        </authorList>
    </citation>
    <scope>NUCLEOTIDE SEQUENCE</scope>
    <source>
        <strain evidence="1">RS5133</strain>
    </source>
</reference>
<evidence type="ECO:0000313" key="2">
    <source>
        <dbReference type="Proteomes" id="UP001432322"/>
    </source>
</evidence>
<accession>A0AAV5V4Q7</accession>
<evidence type="ECO:0000313" key="1">
    <source>
        <dbReference type="EMBL" id="GMT13510.1"/>
    </source>
</evidence>
<comment type="caution">
    <text evidence="1">The sequence shown here is derived from an EMBL/GenBank/DDBJ whole genome shotgun (WGS) entry which is preliminary data.</text>
</comment>
<gene>
    <name evidence="1" type="ORF">PFISCL1PPCAC_4807</name>
</gene>
<dbReference type="EMBL" id="BTSY01000002">
    <property type="protein sequence ID" value="GMT13510.1"/>
    <property type="molecule type" value="Genomic_DNA"/>
</dbReference>
<organism evidence="1 2">
    <name type="scientific">Pristionchus fissidentatus</name>
    <dbReference type="NCBI Taxonomy" id="1538716"/>
    <lineage>
        <taxon>Eukaryota</taxon>
        <taxon>Metazoa</taxon>
        <taxon>Ecdysozoa</taxon>
        <taxon>Nematoda</taxon>
        <taxon>Chromadorea</taxon>
        <taxon>Rhabditida</taxon>
        <taxon>Rhabditina</taxon>
        <taxon>Diplogasteromorpha</taxon>
        <taxon>Diplogasteroidea</taxon>
        <taxon>Neodiplogasteridae</taxon>
        <taxon>Pristionchus</taxon>
    </lineage>
</organism>
<protein>
    <submittedName>
        <fullName evidence="1">Uncharacterized protein</fullName>
    </submittedName>
</protein>